<feature type="region of interest" description="Disordered" evidence="1">
    <location>
        <begin position="1"/>
        <end position="43"/>
    </location>
</feature>
<proteinExistence type="predicted"/>
<dbReference type="AlphaFoldDB" id="A0A562DL28"/>
<gene>
    <name evidence="2" type="ORF">L618_004300000220</name>
</gene>
<feature type="non-terminal residue" evidence="2">
    <location>
        <position position="43"/>
    </location>
</feature>
<accession>A0A562DL28</accession>
<sequence>MSNDNPTANRATRRAHRRRAVPRQARAAFVGATQGGTTPAPAP</sequence>
<evidence type="ECO:0000313" key="2">
    <source>
        <dbReference type="EMBL" id="TWH10233.1"/>
    </source>
</evidence>
<dbReference type="EMBL" id="VLJT01000043">
    <property type="protein sequence ID" value="TWH10233.1"/>
    <property type="molecule type" value="Genomic_DNA"/>
</dbReference>
<protein>
    <submittedName>
        <fullName evidence="2">Uncharacterized protein</fullName>
    </submittedName>
</protein>
<name>A0A562DL28_RHORH</name>
<feature type="compositionally biased region" description="Basic residues" evidence="1">
    <location>
        <begin position="11"/>
        <end position="21"/>
    </location>
</feature>
<comment type="caution">
    <text evidence="2">The sequence shown here is derived from an EMBL/GenBank/DDBJ whole genome shotgun (WGS) entry which is preliminary data.</text>
</comment>
<evidence type="ECO:0000256" key="1">
    <source>
        <dbReference type="SAM" id="MobiDB-lite"/>
    </source>
</evidence>
<reference evidence="2 3" key="1">
    <citation type="submission" date="2019-07" db="EMBL/GenBank/DDBJ databases">
        <title>Genome sequencing of lignin-degrading bacterial isolates.</title>
        <authorList>
            <person name="Gladden J."/>
        </authorList>
    </citation>
    <scope>NUCLEOTIDE SEQUENCE [LARGE SCALE GENOMIC DNA]</scope>
    <source>
        <strain evidence="2 3">J45</strain>
    </source>
</reference>
<evidence type="ECO:0000313" key="3">
    <source>
        <dbReference type="Proteomes" id="UP000317573"/>
    </source>
</evidence>
<dbReference type="Proteomes" id="UP000317573">
    <property type="component" value="Unassembled WGS sequence"/>
</dbReference>
<organism evidence="2 3">
    <name type="scientific">Rhodococcus rhodochrous J45</name>
    <dbReference type="NCBI Taxonomy" id="935266"/>
    <lineage>
        <taxon>Bacteria</taxon>
        <taxon>Bacillati</taxon>
        <taxon>Actinomycetota</taxon>
        <taxon>Actinomycetes</taxon>
        <taxon>Mycobacteriales</taxon>
        <taxon>Nocardiaceae</taxon>
        <taxon>Rhodococcus</taxon>
    </lineage>
</organism>